<proteinExistence type="predicted"/>
<dbReference type="EMBL" id="CP111017">
    <property type="protein sequence ID" value="WAR07419.1"/>
    <property type="molecule type" value="Genomic_DNA"/>
</dbReference>
<protein>
    <submittedName>
        <fullName evidence="1">Uncharacterized protein</fullName>
    </submittedName>
</protein>
<reference evidence="1" key="1">
    <citation type="submission" date="2022-11" db="EMBL/GenBank/DDBJ databases">
        <title>Centuries of genome instability and evolution in soft-shell clam transmissible cancer (bioRxiv).</title>
        <authorList>
            <person name="Hart S.F.M."/>
            <person name="Yonemitsu M.A."/>
            <person name="Giersch R.M."/>
            <person name="Beal B.F."/>
            <person name="Arriagada G."/>
            <person name="Davis B.W."/>
            <person name="Ostrander E.A."/>
            <person name="Goff S.P."/>
            <person name="Metzger M.J."/>
        </authorList>
    </citation>
    <scope>NUCLEOTIDE SEQUENCE</scope>
    <source>
        <strain evidence="1">MELC-2E11</strain>
        <tissue evidence="1">Siphon/mantle</tissue>
    </source>
</reference>
<accession>A0ABY7EE88</accession>
<keyword evidence="2" id="KW-1185">Reference proteome</keyword>
<name>A0ABY7EE88_MYAAR</name>
<feature type="non-terminal residue" evidence="1">
    <location>
        <position position="1"/>
    </location>
</feature>
<dbReference type="Proteomes" id="UP001164746">
    <property type="component" value="Chromosome 6"/>
</dbReference>
<evidence type="ECO:0000313" key="2">
    <source>
        <dbReference type="Proteomes" id="UP001164746"/>
    </source>
</evidence>
<gene>
    <name evidence="1" type="ORF">MAR_017377</name>
</gene>
<sequence>LGLLLEDLVERFNASVGTCCTFLRWINYIDLHISFLLDVNRHFAQEISTKVFKMKSHYRFAQKLNAHYNLTTPRGAALLDEEKAGFANEVEATQNIANFIDLMLRDKWNASKISYCSRHYADNKERRCVSLTNLRTPFVLTK</sequence>
<evidence type="ECO:0000313" key="1">
    <source>
        <dbReference type="EMBL" id="WAR07419.1"/>
    </source>
</evidence>
<organism evidence="1 2">
    <name type="scientific">Mya arenaria</name>
    <name type="common">Soft-shell clam</name>
    <dbReference type="NCBI Taxonomy" id="6604"/>
    <lineage>
        <taxon>Eukaryota</taxon>
        <taxon>Metazoa</taxon>
        <taxon>Spiralia</taxon>
        <taxon>Lophotrochozoa</taxon>
        <taxon>Mollusca</taxon>
        <taxon>Bivalvia</taxon>
        <taxon>Autobranchia</taxon>
        <taxon>Heteroconchia</taxon>
        <taxon>Euheterodonta</taxon>
        <taxon>Imparidentia</taxon>
        <taxon>Neoheterodontei</taxon>
        <taxon>Myida</taxon>
        <taxon>Myoidea</taxon>
        <taxon>Myidae</taxon>
        <taxon>Mya</taxon>
    </lineage>
</organism>